<dbReference type="Pfam" id="PF02803">
    <property type="entry name" value="Thiolase_C"/>
    <property type="match status" value="1"/>
</dbReference>
<feature type="active site" description="Proton acceptor" evidence="4">
    <location>
        <position position="380"/>
    </location>
</feature>
<dbReference type="PANTHER" id="PTHR18919">
    <property type="entry name" value="ACETYL-COA C-ACYLTRANSFERASE"/>
    <property type="match status" value="1"/>
</dbReference>
<dbReference type="PROSITE" id="PS00098">
    <property type="entry name" value="THIOLASE_1"/>
    <property type="match status" value="1"/>
</dbReference>
<dbReference type="InterPro" id="IPR020617">
    <property type="entry name" value="Thiolase_C"/>
</dbReference>
<dbReference type="EMBL" id="FTNL01000001">
    <property type="protein sequence ID" value="SIQ51741.1"/>
    <property type="molecule type" value="Genomic_DNA"/>
</dbReference>
<dbReference type="PANTHER" id="PTHR18919:SF164">
    <property type="entry name" value="ACETYL-COA ACETYLTRANSFERASE"/>
    <property type="match status" value="1"/>
</dbReference>
<feature type="active site" description="Acyl-thioester intermediate" evidence="4">
    <location>
        <position position="90"/>
    </location>
</feature>
<feature type="domain" description="Thiolase C-terminal" evidence="7">
    <location>
        <begin position="272"/>
        <end position="392"/>
    </location>
</feature>
<accession>A0A377GIG8</accession>
<evidence type="ECO:0000313" key="11">
    <source>
        <dbReference type="Proteomes" id="UP000254374"/>
    </source>
</evidence>
<dbReference type="InterPro" id="IPR020610">
    <property type="entry name" value="Thiolase_AS"/>
</dbReference>
<evidence type="ECO:0000259" key="7">
    <source>
        <dbReference type="Pfam" id="PF02803"/>
    </source>
</evidence>
<evidence type="ECO:0000313" key="9">
    <source>
        <dbReference type="EMBL" id="STO24394.1"/>
    </source>
</evidence>
<evidence type="ECO:0000313" key="8">
    <source>
        <dbReference type="EMBL" id="SIQ51741.1"/>
    </source>
</evidence>
<dbReference type="FunFam" id="3.40.47.10:FF:000010">
    <property type="entry name" value="Acetyl-CoA acetyltransferase (Thiolase)"/>
    <property type="match status" value="1"/>
</dbReference>
<dbReference type="GO" id="GO:0044281">
    <property type="term" value="P:small molecule metabolic process"/>
    <property type="evidence" value="ECO:0007669"/>
    <property type="project" value="UniProtKB-ARBA"/>
</dbReference>
<dbReference type="GO" id="GO:0003985">
    <property type="term" value="F:acetyl-CoA C-acetyltransferase activity"/>
    <property type="evidence" value="ECO:0007669"/>
    <property type="project" value="UniProtKB-EC"/>
</dbReference>
<gene>
    <name evidence="9" type="primary">thlA</name>
    <name evidence="9" type="ORF">NCTC11401_01206</name>
    <name evidence="8" type="ORF">SAMN05421777_101213</name>
</gene>
<feature type="active site" description="Proton acceptor" evidence="4">
    <location>
        <position position="350"/>
    </location>
</feature>
<dbReference type="PROSITE" id="PS00099">
    <property type="entry name" value="THIOLASE_3"/>
    <property type="match status" value="1"/>
</dbReference>
<dbReference type="STRING" id="464.Lgor_1352"/>
<dbReference type="CDD" id="cd00751">
    <property type="entry name" value="thiolase"/>
    <property type="match status" value="1"/>
</dbReference>
<dbReference type="EC" id="2.3.1.9" evidence="9"/>
<reference evidence="8 10" key="1">
    <citation type="submission" date="2017-01" db="EMBL/GenBank/DDBJ databases">
        <authorList>
            <person name="Varghese N."/>
            <person name="Submissions S."/>
        </authorList>
    </citation>
    <scope>NUCLEOTIDE SEQUENCE [LARGE SCALE GENOMIC DNA]</scope>
    <source>
        <strain evidence="8 10">ATCC 33342</strain>
    </source>
</reference>
<dbReference type="InterPro" id="IPR020615">
    <property type="entry name" value="Thiolase_acyl_enz_int_AS"/>
</dbReference>
<dbReference type="AlphaFoldDB" id="A0A377GIG8"/>
<evidence type="ECO:0000256" key="2">
    <source>
        <dbReference type="ARBA" id="ARBA00022679"/>
    </source>
</evidence>
<reference evidence="9 11" key="2">
    <citation type="submission" date="2018-06" db="EMBL/GenBank/DDBJ databases">
        <authorList>
            <consortium name="Pathogen Informatics"/>
            <person name="Doyle S."/>
        </authorList>
    </citation>
    <scope>NUCLEOTIDE SEQUENCE [LARGE SCALE GENOMIC DNA]</scope>
    <source>
        <strain evidence="9 11">NCTC11401</strain>
    </source>
</reference>
<dbReference type="RefSeq" id="WP_058467850.1">
    <property type="nucleotide sequence ID" value="NZ_CAAAIV010000044.1"/>
</dbReference>
<comment type="similarity">
    <text evidence="1 5">Belongs to the thiolase-like superfamily. Thiolase family.</text>
</comment>
<keyword evidence="10" id="KW-1185">Reference proteome</keyword>
<feature type="domain" description="Thiolase N-terminal" evidence="6">
    <location>
        <begin position="6"/>
        <end position="263"/>
    </location>
</feature>
<proteinExistence type="inferred from homology"/>
<keyword evidence="3 5" id="KW-0012">Acyltransferase</keyword>
<keyword evidence="2 5" id="KW-0808">Transferase</keyword>
<dbReference type="InterPro" id="IPR016039">
    <property type="entry name" value="Thiolase-like"/>
</dbReference>
<protein>
    <submittedName>
        <fullName evidence="8">Acetyl-CoA C-acetyltransferase</fullName>
    </submittedName>
    <submittedName>
        <fullName evidence="9">Acetyl-CoA acetyltransferase</fullName>
        <ecNumber evidence="9">2.3.1.9</ecNumber>
    </submittedName>
</protein>
<dbReference type="EMBL" id="UGGV01000001">
    <property type="protein sequence ID" value="STO24394.1"/>
    <property type="molecule type" value="Genomic_DNA"/>
</dbReference>
<dbReference type="SUPFAM" id="SSF53901">
    <property type="entry name" value="Thiolase-like"/>
    <property type="match status" value="2"/>
</dbReference>
<dbReference type="Proteomes" id="UP000186808">
    <property type="component" value="Unassembled WGS sequence"/>
</dbReference>
<name>A0A377GIG8_9GAMM</name>
<evidence type="ECO:0000259" key="6">
    <source>
        <dbReference type="Pfam" id="PF00108"/>
    </source>
</evidence>
<dbReference type="NCBIfam" id="TIGR01930">
    <property type="entry name" value="AcCoA-C-Actrans"/>
    <property type="match status" value="1"/>
</dbReference>
<dbReference type="Pfam" id="PF00108">
    <property type="entry name" value="Thiolase_N"/>
    <property type="match status" value="1"/>
</dbReference>
<dbReference type="InterPro" id="IPR002155">
    <property type="entry name" value="Thiolase"/>
</dbReference>
<dbReference type="Gene3D" id="3.40.47.10">
    <property type="match status" value="2"/>
</dbReference>
<evidence type="ECO:0000256" key="3">
    <source>
        <dbReference type="ARBA" id="ARBA00023315"/>
    </source>
</evidence>
<dbReference type="PIRSF" id="PIRSF000429">
    <property type="entry name" value="Ac-CoA_Ac_transf"/>
    <property type="match status" value="1"/>
</dbReference>
<dbReference type="InterPro" id="IPR020616">
    <property type="entry name" value="Thiolase_N"/>
</dbReference>
<evidence type="ECO:0000256" key="4">
    <source>
        <dbReference type="PIRSR" id="PIRSR000429-1"/>
    </source>
</evidence>
<evidence type="ECO:0000256" key="5">
    <source>
        <dbReference type="RuleBase" id="RU003557"/>
    </source>
</evidence>
<evidence type="ECO:0000313" key="10">
    <source>
        <dbReference type="Proteomes" id="UP000186808"/>
    </source>
</evidence>
<evidence type="ECO:0000256" key="1">
    <source>
        <dbReference type="ARBA" id="ARBA00010982"/>
    </source>
</evidence>
<organism evidence="9 11">
    <name type="scientific">Fluoribacter gormanii</name>
    <dbReference type="NCBI Taxonomy" id="464"/>
    <lineage>
        <taxon>Bacteria</taxon>
        <taxon>Pseudomonadati</taxon>
        <taxon>Pseudomonadota</taxon>
        <taxon>Gammaproteobacteria</taxon>
        <taxon>Legionellales</taxon>
        <taxon>Legionellaceae</taxon>
        <taxon>Fluoribacter</taxon>
    </lineage>
</organism>
<dbReference type="OrthoDB" id="9764638at2"/>
<sequence>MEQNDIVIVAAKRTPMGAMLGNLSALSAPELGAIAHVAALSQAGISPAEIDEVISGCVLSAGIGQAPARQAAIKAGLPNSSGATTINKMCGSGMKAVMLAHDLIRAGTANIVLASGMESMSNAPYLLSKARSGYRLGHGELKDHMFLDGLEDAYDRGKLMGVFAEATASHFHFSREQQDEFATRSMSRALQAIESGAFKDEIVPVTINTRKGDLTVTVDEGPDATKMSKISQLKPAFKADGTVTAANSSSISDGAASLILMSAGQAEKRGITPIARIVAHASHSQAPEWFTTAPVDAIRKVMNKASWKQNDVDLYEINEAFAVVTMAAMTQLELNPEQVNIHGGACALGHPIGASGARILVTLIHALKHQGKKRGVASLCIGGGEATAMAIELI</sequence>
<dbReference type="Proteomes" id="UP000254374">
    <property type="component" value="Unassembled WGS sequence"/>
</dbReference>